<gene>
    <name evidence="13" type="ORF">GC098_22640</name>
</gene>
<dbReference type="InterPro" id="IPR011990">
    <property type="entry name" value="TPR-like_helical_dom_sf"/>
</dbReference>
<comment type="pathway">
    <text evidence="1 10">Cell wall biogenesis; peptidoglycan biosynthesis.</text>
</comment>
<dbReference type="EMBL" id="WHOA01000148">
    <property type="protein sequence ID" value="NOU74162.1"/>
    <property type="molecule type" value="Genomic_DNA"/>
</dbReference>
<evidence type="ECO:0000313" key="13">
    <source>
        <dbReference type="EMBL" id="NOU74162.1"/>
    </source>
</evidence>
<evidence type="ECO:0000256" key="9">
    <source>
        <dbReference type="PROSITE-ProRule" id="PRU00339"/>
    </source>
</evidence>
<accession>A0ABX1Y000</accession>
<dbReference type="PANTHER" id="PTHR30582:SF24">
    <property type="entry name" value="L,D-TRANSPEPTIDASE ERFK_SRFK-RELATED"/>
    <property type="match status" value="1"/>
</dbReference>
<dbReference type="SUPFAM" id="SSF141523">
    <property type="entry name" value="L,D-transpeptidase catalytic domain-like"/>
    <property type="match status" value="1"/>
</dbReference>
<keyword evidence="11" id="KW-0472">Membrane</keyword>
<dbReference type="PROSITE" id="PS50005">
    <property type="entry name" value="TPR"/>
    <property type="match status" value="1"/>
</dbReference>
<dbReference type="Gene3D" id="2.40.440.10">
    <property type="entry name" value="L,D-transpeptidase catalytic domain-like"/>
    <property type="match status" value="1"/>
</dbReference>
<keyword evidence="3" id="KW-0328">Glycosyltransferase</keyword>
<sequence length="493" mass="55670">MIRRSQRFRNHLDDNLIHLHKNLFISPSDPQYYEKVIRYIDANSPEAHYKIGQKFHLKGNLKRAIFHYKEVLRTYPSPFYSAANRAIRELDQQHAEHAASMQKAFPEAEKRLLPPFMKTMLIVLFVLNLMLVFLFVGDAPVYKAISKMKVWSVGSDVTYETMDVPFIMYIDPETKNEDIETALHKQALELAKEMPNSSILIYGIVSQDNVNKGKTMLLTNDELTKSAIVIAQYHPATDRTVRIRFLNSEFEKHQPLSAIGANLVRTALESYRKDYGRAPVHLNDLLQDYPNNYLSFIPLEAVTSSNDTSTVFNGRGGWVYDSSAADVEQMFYANAAGVGRVPYEPVHIEINKAEHQLKLVSGSYLLWVKDIGLGANGSTPQGDFRVMDRVQQPKGKHAKVYGDAGLGLGAIALHGTFDESSIGTDQSLGCIRLTNPDVQQLFQFVPKGTEVQINPAKWATIHNEQVKDNTLLLIPINLPSINESPEQVFHWLG</sequence>
<feature type="domain" description="L,D-TPase catalytic" evidence="12">
    <location>
        <begin position="346"/>
        <end position="454"/>
    </location>
</feature>
<keyword evidence="11" id="KW-0812">Transmembrane</keyword>
<organism evidence="13 14">
    <name type="scientific">Paenibacillus phytorum</name>
    <dbReference type="NCBI Taxonomy" id="2654977"/>
    <lineage>
        <taxon>Bacteria</taxon>
        <taxon>Bacillati</taxon>
        <taxon>Bacillota</taxon>
        <taxon>Bacilli</taxon>
        <taxon>Bacillales</taxon>
        <taxon>Paenibacillaceae</taxon>
        <taxon>Paenibacillus</taxon>
    </lineage>
</organism>
<evidence type="ECO:0000256" key="11">
    <source>
        <dbReference type="SAM" id="Phobius"/>
    </source>
</evidence>
<feature type="transmembrane region" description="Helical" evidence="11">
    <location>
        <begin position="119"/>
        <end position="137"/>
    </location>
</feature>
<dbReference type="Pfam" id="PF03734">
    <property type="entry name" value="YkuD"/>
    <property type="match status" value="1"/>
</dbReference>
<dbReference type="InterPro" id="IPR038063">
    <property type="entry name" value="Transpep_catalytic_dom"/>
</dbReference>
<keyword evidence="9" id="KW-0802">TPR repeat</keyword>
<dbReference type="PANTHER" id="PTHR30582">
    <property type="entry name" value="L,D-TRANSPEPTIDASE"/>
    <property type="match status" value="1"/>
</dbReference>
<dbReference type="InterPro" id="IPR005490">
    <property type="entry name" value="LD_TPept_cat_dom"/>
</dbReference>
<keyword evidence="7 10" id="KW-0573">Peptidoglycan synthesis</keyword>
<dbReference type="PROSITE" id="PS52029">
    <property type="entry name" value="LD_TPASE"/>
    <property type="match status" value="1"/>
</dbReference>
<evidence type="ECO:0000256" key="7">
    <source>
        <dbReference type="ARBA" id="ARBA00022984"/>
    </source>
</evidence>
<keyword evidence="8 10" id="KW-0961">Cell wall biogenesis/degradation</keyword>
<dbReference type="InterPro" id="IPR050979">
    <property type="entry name" value="LD-transpeptidase"/>
</dbReference>
<dbReference type="Gene3D" id="1.25.40.10">
    <property type="entry name" value="Tetratricopeptide repeat domain"/>
    <property type="match status" value="1"/>
</dbReference>
<evidence type="ECO:0000256" key="8">
    <source>
        <dbReference type="ARBA" id="ARBA00023316"/>
    </source>
</evidence>
<dbReference type="SMART" id="SM00028">
    <property type="entry name" value="TPR"/>
    <property type="match status" value="1"/>
</dbReference>
<evidence type="ECO:0000256" key="5">
    <source>
        <dbReference type="ARBA" id="ARBA00022801"/>
    </source>
</evidence>
<evidence type="ECO:0000256" key="2">
    <source>
        <dbReference type="ARBA" id="ARBA00005992"/>
    </source>
</evidence>
<evidence type="ECO:0000256" key="3">
    <source>
        <dbReference type="ARBA" id="ARBA00022676"/>
    </source>
</evidence>
<evidence type="ECO:0000313" key="14">
    <source>
        <dbReference type="Proteomes" id="UP000616779"/>
    </source>
</evidence>
<dbReference type="InterPro" id="IPR019734">
    <property type="entry name" value="TPR_rpt"/>
</dbReference>
<keyword evidence="5" id="KW-0378">Hydrolase</keyword>
<keyword evidence="4" id="KW-0808">Transferase</keyword>
<evidence type="ECO:0000256" key="4">
    <source>
        <dbReference type="ARBA" id="ARBA00022679"/>
    </source>
</evidence>
<protein>
    <submittedName>
        <fullName evidence="13">L,D-transpeptidase family protein</fullName>
    </submittedName>
</protein>
<name>A0ABX1Y000_9BACL</name>
<keyword evidence="6 10" id="KW-0133">Cell shape</keyword>
<dbReference type="SUPFAM" id="SSF48452">
    <property type="entry name" value="TPR-like"/>
    <property type="match status" value="1"/>
</dbReference>
<evidence type="ECO:0000256" key="6">
    <source>
        <dbReference type="ARBA" id="ARBA00022960"/>
    </source>
</evidence>
<evidence type="ECO:0000256" key="1">
    <source>
        <dbReference type="ARBA" id="ARBA00004752"/>
    </source>
</evidence>
<reference evidence="13 14" key="1">
    <citation type="submission" date="2019-10" db="EMBL/GenBank/DDBJ databases">
        <title>Description of Paenibacillus terrestris sp. nov.</title>
        <authorList>
            <person name="Carlier A."/>
            <person name="Qi S."/>
        </authorList>
    </citation>
    <scope>NUCLEOTIDE SEQUENCE [LARGE SCALE GENOMIC DNA]</scope>
    <source>
        <strain evidence="13 14">LMG 31458</strain>
    </source>
</reference>
<dbReference type="Proteomes" id="UP000616779">
    <property type="component" value="Unassembled WGS sequence"/>
</dbReference>
<evidence type="ECO:0000259" key="12">
    <source>
        <dbReference type="PROSITE" id="PS52029"/>
    </source>
</evidence>
<comment type="caution">
    <text evidence="13">The sequence shown here is derived from an EMBL/GenBank/DDBJ whole genome shotgun (WGS) entry which is preliminary data.</text>
</comment>
<feature type="active site" description="Proton donor/acceptor" evidence="10">
    <location>
        <position position="414"/>
    </location>
</feature>
<evidence type="ECO:0000256" key="10">
    <source>
        <dbReference type="PROSITE-ProRule" id="PRU01373"/>
    </source>
</evidence>
<dbReference type="RefSeq" id="WP_171645556.1">
    <property type="nucleotide sequence ID" value="NZ_WHOA01000148.1"/>
</dbReference>
<comment type="similarity">
    <text evidence="2">Belongs to the YkuD family.</text>
</comment>
<feature type="repeat" description="TPR" evidence="9">
    <location>
        <begin position="45"/>
        <end position="78"/>
    </location>
</feature>
<keyword evidence="11" id="KW-1133">Transmembrane helix</keyword>
<proteinExistence type="inferred from homology"/>
<keyword evidence="14" id="KW-1185">Reference proteome</keyword>
<dbReference type="CDD" id="cd16913">
    <property type="entry name" value="YkuD_like"/>
    <property type="match status" value="1"/>
</dbReference>
<feature type="active site" description="Nucleophile" evidence="10">
    <location>
        <position position="430"/>
    </location>
</feature>